<reference evidence="1 2" key="1">
    <citation type="submission" date="2010-04" db="EMBL/GenBank/DDBJ databases">
        <authorList>
            <person name="Weinstock G."/>
            <person name="Sodergren E."/>
            <person name="Clifton S."/>
            <person name="Fulton L."/>
            <person name="Fulton B."/>
            <person name="Courtney L."/>
            <person name="Fronick C."/>
            <person name="Harrison M."/>
            <person name="Strong C."/>
            <person name="Farmer C."/>
            <person name="Delahaunty K."/>
            <person name="Markovic C."/>
            <person name="Hall O."/>
            <person name="Minx P."/>
            <person name="Tomlinson C."/>
            <person name="Mitreva M."/>
            <person name="Hou S."/>
            <person name="Wollam A."/>
            <person name="Pepin K.H."/>
            <person name="Johnson M."/>
            <person name="Bhonagiri V."/>
            <person name="Zhang X."/>
            <person name="Suruliraj S."/>
            <person name="Warren W."/>
            <person name="Chinwalla A."/>
            <person name="Mardis E.R."/>
            <person name="Wilson R.K."/>
        </authorList>
    </citation>
    <scope>NUCLEOTIDE SEQUENCE [LARGE SCALE GENOMIC DNA]</scope>
    <source>
        <strain evidence="1 2">DSM 20306</strain>
    </source>
</reference>
<gene>
    <name evidence="1" type="ORF">HMPREF0281_00106</name>
</gene>
<evidence type="ECO:0000313" key="1">
    <source>
        <dbReference type="EMBL" id="EFG82576.1"/>
    </source>
</evidence>
<sequence>MKYRFKGRLKDVMNSPLKFNVAQLLRANSFEQREQTGPAPERIGLEMIAVPKGSEITVNADITPLGEGLMVDARITGTLEGECARCLKPLERPLDLKVNQVFAISDDFISGDPADEDDDVPAVVGDEIDLLQTVIDEAGMVLPFAPTCEGGCDISTPEGVEVGVSGEEEERVDPRWSGLEKFL</sequence>
<evidence type="ECO:0000313" key="2">
    <source>
        <dbReference type="Proteomes" id="UP000006015"/>
    </source>
</evidence>
<dbReference type="Proteomes" id="UP000006015">
    <property type="component" value="Unassembled WGS sequence"/>
</dbReference>
<proteinExistence type="predicted"/>
<dbReference type="EMBL" id="ADNS01000001">
    <property type="protein sequence ID" value="EFG82576.1"/>
    <property type="molecule type" value="Genomic_DNA"/>
</dbReference>
<dbReference type="Pfam" id="PF02620">
    <property type="entry name" value="YceD"/>
    <property type="match status" value="1"/>
</dbReference>
<accession>A0ABN0AIB6</accession>
<keyword evidence="2" id="KW-1185">Reference proteome</keyword>
<comment type="caution">
    <text evidence="1">The sequence shown here is derived from an EMBL/GenBank/DDBJ whole genome shotgun (WGS) entry which is preliminary data.</text>
</comment>
<organism evidence="1 2">
    <name type="scientific">Corynebacterium ammoniagenes DSM 20306</name>
    <dbReference type="NCBI Taxonomy" id="649754"/>
    <lineage>
        <taxon>Bacteria</taxon>
        <taxon>Bacillati</taxon>
        <taxon>Actinomycetota</taxon>
        <taxon>Actinomycetes</taxon>
        <taxon>Mycobacteriales</taxon>
        <taxon>Corynebacteriaceae</taxon>
        <taxon>Corynebacterium</taxon>
    </lineage>
</organism>
<protein>
    <submittedName>
        <fullName evidence="1">ACR, COG1399</fullName>
    </submittedName>
</protein>
<name>A0ABN0AIB6_CORAM</name>
<dbReference type="InterPro" id="IPR003772">
    <property type="entry name" value="YceD"/>
</dbReference>